<evidence type="ECO:0000313" key="1">
    <source>
        <dbReference type="EMBL" id="KFM74300.1"/>
    </source>
</evidence>
<dbReference type="AlphaFoldDB" id="A0A087UAB1"/>
<proteinExistence type="predicted"/>
<reference evidence="1 2" key="1">
    <citation type="submission" date="2013-11" db="EMBL/GenBank/DDBJ databases">
        <title>Genome sequencing of Stegodyphus mimosarum.</title>
        <authorList>
            <person name="Bechsgaard J."/>
        </authorList>
    </citation>
    <scope>NUCLEOTIDE SEQUENCE [LARGE SCALE GENOMIC DNA]</scope>
</reference>
<keyword evidence="2" id="KW-1185">Reference proteome</keyword>
<organism evidence="1 2">
    <name type="scientific">Stegodyphus mimosarum</name>
    <name type="common">African social velvet spider</name>
    <dbReference type="NCBI Taxonomy" id="407821"/>
    <lineage>
        <taxon>Eukaryota</taxon>
        <taxon>Metazoa</taxon>
        <taxon>Ecdysozoa</taxon>
        <taxon>Arthropoda</taxon>
        <taxon>Chelicerata</taxon>
        <taxon>Arachnida</taxon>
        <taxon>Araneae</taxon>
        <taxon>Araneomorphae</taxon>
        <taxon>Entelegynae</taxon>
        <taxon>Eresoidea</taxon>
        <taxon>Eresidae</taxon>
        <taxon>Stegodyphus</taxon>
    </lineage>
</organism>
<dbReference type="Proteomes" id="UP000054359">
    <property type="component" value="Unassembled WGS sequence"/>
</dbReference>
<protein>
    <submittedName>
        <fullName evidence="1">Uncharacterized protein</fullName>
    </submittedName>
</protein>
<feature type="non-terminal residue" evidence="1">
    <location>
        <position position="60"/>
    </location>
</feature>
<name>A0A087UAB1_STEMI</name>
<sequence>MSLFTKSVCKYGRSKKKKKVGYILRKSTTKCKKAEIPPILETMGRNGLKIKSLSKECIFL</sequence>
<dbReference type="EMBL" id="KK118970">
    <property type="protein sequence ID" value="KFM74300.1"/>
    <property type="molecule type" value="Genomic_DNA"/>
</dbReference>
<gene>
    <name evidence="1" type="ORF">X975_07576</name>
</gene>
<accession>A0A087UAB1</accession>
<evidence type="ECO:0000313" key="2">
    <source>
        <dbReference type="Proteomes" id="UP000054359"/>
    </source>
</evidence>